<organism evidence="8 9">
    <name type="scientific">Halobacteriovorax vibrionivorans</name>
    <dbReference type="NCBI Taxonomy" id="2152716"/>
    <lineage>
        <taxon>Bacteria</taxon>
        <taxon>Pseudomonadati</taxon>
        <taxon>Bdellovibrionota</taxon>
        <taxon>Bacteriovoracia</taxon>
        <taxon>Bacteriovoracales</taxon>
        <taxon>Halobacteriovoraceae</taxon>
        <taxon>Halobacteriovorax</taxon>
    </lineage>
</organism>
<evidence type="ECO:0000256" key="4">
    <source>
        <dbReference type="ARBA" id="ARBA00023136"/>
    </source>
</evidence>
<protein>
    <submittedName>
        <fullName evidence="8">Outer membrane protein assembly factor</fullName>
    </submittedName>
</protein>
<evidence type="ECO:0000313" key="8">
    <source>
        <dbReference type="EMBL" id="RZF23199.1"/>
    </source>
</evidence>
<dbReference type="Gene3D" id="3.10.20.310">
    <property type="entry name" value="membrane protein fhac"/>
    <property type="match status" value="2"/>
</dbReference>
<dbReference type="InterPro" id="IPR010827">
    <property type="entry name" value="BamA/TamA_POTRA"/>
</dbReference>
<keyword evidence="5" id="KW-0732">Signal</keyword>
<dbReference type="InterPro" id="IPR000184">
    <property type="entry name" value="Bac_surfAg_D15"/>
</dbReference>
<name>A0ABY0IP02_9BACT</name>
<comment type="caution">
    <text evidence="8">The sequence shown here is derived from an EMBL/GenBank/DDBJ whole genome shotgun (WGS) entry which is preliminary data.</text>
</comment>
<dbReference type="Proteomes" id="UP000443582">
    <property type="component" value="Unassembled WGS sequence"/>
</dbReference>
<accession>A0ABY0IP02</accession>
<feature type="domain" description="Bacterial surface antigen (D15)" evidence="6">
    <location>
        <begin position="606"/>
        <end position="948"/>
    </location>
</feature>
<dbReference type="RefSeq" id="WP_114706147.1">
    <property type="nucleotide sequence ID" value="NZ_QDKL01000001.1"/>
</dbReference>
<keyword evidence="4" id="KW-0472">Membrane</keyword>
<sequence>MVILKLFIFTLFCFSTFAAKTIHIDNVDVDCTGREECLFIIESFKKYEGKDLTRSEIESAVRFELSKPYYKSFFYEIKNNNLKIVAVTKPKISKLNVVGTDSVLNRRIKNEFTLKEGDYYDAIKVEEGLEKIGESFFKKDAKVGTVKTKLTEDGLNLEITLNKSGIRLLEIISLEGIDGANLDQAKKFWNRIKGSSLDFTNYKKMLQEYRNLLITEGFWLSNVKEELHVLNTGNYKLVFKIKLGHRFGISFYNNKRLSHNELFNHVKKYIQNNKGRFDDISLNRHLVNFYRENGYYYAKSQINEARGKDRFGNSVINFYITIDEGRKVEITKVNFTGNNFKSLDELEKAYSESNSDLLKADYLHEKGLEDASEKIKEIYVKDGFIFVSIEKPKIDFIDGGDSAIVSFSISESAQYRLSKINIEGVDDKEAVYFIKDALKNKIGKPFNVVHIDEDLKAAINTLKSRGFYFSSYLEKRPKKIVTVNSATNEIELNLKFSLGVKTYLGNVIVTGNSKTKDVVVRRELPLKRGDLVTPRAMNEFVNRLRELGLFSNVNISSFVGEEVSESEKYLNFVIKVTEKDFGQAEIAPGFRTDLGFKFSTMIAYNNIQGMNRSVIFKAQTNWRTDFDYLDERRFDESKKLLEGLVQFQFIEPYLFYDWLGSKLTFKTTVKFERKRYSDFDADIYSIAPQLYKQFSDVLSTSLTYEFDNVRQFDATDEIDEDKYYIGAIRPEVTLDFRDNSSMPRKGSWFNFSWEFANPYLGSQKENDLTINYNKAVIRNYNYIPLGDITLATSITLGYEHNFSDDLITDDSGNIIIDADGKPQTSGYIPPLKVFRLIGRDFLRGYSDFESGRLSDNSYITDTTVRGNAYLFNFRVEPRYYLGDYSAIAIFFDAGRVFVDKIDEFELLKSVGLSFKLFTPIGSLDFDYGVKLDRIGGDSFGRFHITIGQF</sequence>
<evidence type="ECO:0000259" key="6">
    <source>
        <dbReference type="Pfam" id="PF01103"/>
    </source>
</evidence>
<dbReference type="Gene3D" id="2.40.160.50">
    <property type="entry name" value="membrane protein fhac: a member of the omp85/tpsb transporter family"/>
    <property type="match status" value="1"/>
</dbReference>
<evidence type="ECO:0000313" key="9">
    <source>
        <dbReference type="Proteomes" id="UP000443582"/>
    </source>
</evidence>
<feature type="signal peptide" evidence="5">
    <location>
        <begin position="1"/>
        <end position="18"/>
    </location>
</feature>
<feature type="chain" id="PRO_5046406205" evidence="5">
    <location>
        <begin position="19"/>
        <end position="949"/>
    </location>
</feature>
<reference evidence="9" key="1">
    <citation type="journal article" date="2019" name="Int. J. Syst. Evol. Microbiol.">
        <title>Halobacteriovorax valvorus sp. nov., a novel prokaryotic predator isolated from coastal seawater of China.</title>
        <authorList>
            <person name="Chen M.-X."/>
        </authorList>
    </citation>
    <scope>NUCLEOTIDE SEQUENCE [LARGE SCALE GENOMIC DNA]</scope>
    <source>
        <strain evidence="9">BL9</strain>
    </source>
</reference>
<dbReference type="Pfam" id="PF07244">
    <property type="entry name" value="POTRA"/>
    <property type="match status" value="1"/>
</dbReference>
<keyword evidence="3" id="KW-0812">Transmembrane</keyword>
<dbReference type="Pfam" id="PF01103">
    <property type="entry name" value="Omp85"/>
    <property type="match status" value="1"/>
</dbReference>
<evidence type="ECO:0000256" key="1">
    <source>
        <dbReference type="ARBA" id="ARBA00004370"/>
    </source>
</evidence>
<evidence type="ECO:0000256" key="3">
    <source>
        <dbReference type="ARBA" id="ARBA00022692"/>
    </source>
</evidence>
<keyword evidence="9" id="KW-1185">Reference proteome</keyword>
<evidence type="ECO:0000256" key="2">
    <source>
        <dbReference type="ARBA" id="ARBA00022452"/>
    </source>
</evidence>
<dbReference type="EMBL" id="QDKL01000001">
    <property type="protein sequence ID" value="RZF23199.1"/>
    <property type="molecule type" value="Genomic_DNA"/>
</dbReference>
<gene>
    <name evidence="8" type="ORF">DAY19_05365</name>
</gene>
<evidence type="ECO:0000259" key="7">
    <source>
        <dbReference type="Pfam" id="PF07244"/>
    </source>
</evidence>
<dbReference type="PANTHER" id="PTHR12815">
    <property type="entry name" value="SORTING AND ASSEMBLY MACHINERY SAMM50 PROTEIN FAMILY MEMBER"/>
    <property type="match status" value="1"/>
</dbReference>
<comment type="subcellular location">
    <subcellularLocation>
        <location evidence="1">Membrane</location>
    </subcellularLocation>
</comment>
<dbReference type="InterPro" id="IPR039910">
    <property type="entry name" value="D15-like"/>
</dbReference>
<proteinExistence type="predicted"/>
<evidence type="ECO:0000256" key="5">
    <source>
        <dbReference type="SAM" id="SignalP"/>
    </source>
</evidence>
<feature type="domain" description="POTRA" evidence="7">
    <location>
        <begin position="503"/>
        <end position="578"/>
    </location>
</feature>
<keyword evidence="2" id="KW-1134">Transmembrane beta strand</keyword>
<dbReference type="PANTHER" id="PTHR12815:SF18">
    <property type="entry name" value="SORTING AND ASSEMBLY MACHINERY COMPONENT 50 HOMOLOG"/>
    <property type="match status" value="1"/>
</dbReference>